<organism evidence="1 2">
    <name type="scientific">Olea europaea subsp. europaea</name>
    <dbReference type="NCBI Taxonomy" id="158383"/>
    <lineage>
        <taxon>Eukaryota</taxon>
        <taxon>Viridiplantae</taxon>
        <taxon>Streptophyta</taxon>
        <taxon>Embryophyta</taxon>
        <taxon>Tracheophyta</taxon>
        <taxon>Spermatophyta</taxon>
        <taxon>Magnoliopsida</taxon>
        <taxon>eudicotyledons</taxon>
        <taxon>Gunneridae</taxon>
        <taxon>Pentapetalae</taxon>
        <taxon>asterids</taxon>
        <taxon>lamiids</taxon>
        <taxon>Lamiales</taxon>
        <taxon>Oleaceae</taxon>
        <taxon>Oleeae</taxon>
        <taxon>Olea</taxon>
    </lineage>
</organism>
<dbReference type="EMBL" id="CACTIH010007778">
    <property type="protein sequence ID" value="CAA3018050.1"/>
    <property type="molecule type" value="Genomic_DNA"/>
</dbReference>
<evidence type="ECO:0000313" key="1">
    <source>
        <dbReference type="EMBL" id="CAA3018050.1"/>
    </source>
</evidence>
<protein>
    <submittedName>
        <fullName evidence="1">Uncharacterized protein</fullName>
    </submittedName>
</protein>
<dbReference type="OrthoDB" id="544129at2759"/>
<evidence type="ECO:0000313" key="2">
    <source>
        <dbReference type="Proteomes" id="UP000594638"/>
    </source>
</evidence>
<name>A0A8S0UEN7_OLEEU</name>
<keyword evidence="2" id="KW-1185">Reference proteome</keyword>
<sequence>MSRMKVCKPLENISLNFGQLLSKTAHFVGDLGVVSLLSLASTVLTKVKLQTLNISDFLTAVIGHYEKAITNLILNELQNVGQKGFWVIDG</sequence>
<dbReference type="Gramene" id="OE9A098442T1">
    <property type="protein sequence ID" value="OE9A098442C1"/>
    <property type="gene ID" value="OE9A098442"/>
</dbReference>
<gene>
    <name evidence="1" type="ORF">OLEA9_A098442</name>
</gene>
<reference evidence="1 2" key="1">
    <citation type="submission" date="2019-12" db="EMBL/GenBank/DDBJ databases">
        <authorList>
            <person name="Alioto T."/>
            <person name="Alioto T."/>
            <person name="Gomez Garrido J."/>
        </authorList>
    </citation>
    <scope>NUCLEOTIDE SEQUENCE [LARGE SCALE GENOMIC DNA]</scope>
</reference>
<dbReference type="Proteomes" id="UP000594638">
    <property type="component" value="Unassembled WGS sequence"/>
</dbReference>
<accession>A0A8S0UEN7</accession>
<proteinExistence type="predicted"/>
<dbReference type="AlphaFoldDB" id="A0A8S0UEN7"/>
<comment type="caution">
    <text evidence="1">The sequence shown here is derived from an EMBL/GenBank/DDBJ whole genome shotgun (WGS) entry which is preliminary data.</text>
</comment>